<evidence type="ECO:0000313" key="1">
    <source>
        <dbReference type="EMBL" id="MFC3149163.1"/>
    </source>
</evidence>
<dbReference type="EMBL" id="JBHRTI010000010">
    <property type="protein sequence ID" value="MFC3149163.1"/>
    <property type="molecule type" value="Genomic_DNA"/>
</dbReference>
<reference evidence="2" key="1">
    <citation type="journal article" date="2019" name="Int. J. Syst. Evol. Microbiol.">
        <title>The Global Catalogue of Microorganisms (GCM) 10K type strain sequencing project: providing services to taxonomists for standard genome sequencing and annotation.</title>
        <authorList>
            <consortium name="The Broad Institute Genomics Platform"/>
            <consortium name="The Broad Institute Genome Sequencing Center for Infectious Disease"/>
            <person name="Wu L."/>
            <person name="Ma J."/>
        </authorList>
    </citation>
    <scope>NUCLEOTIDE SEQUENCE [LARGE SCALE GENOMIC DNA]</scope>
    <source>
        <strain evidence="2">KCTC 52168</strain>
    </source>
</reference>
<organism evidence="1 2">
    <name type="scientific">Piscinibacterium candidicorallinum</name>
    <dbReference type="NCBI Taxonomy" id="1793872"/>
    <lineage>
        <taxon>Bacteria</taxon>
        <taxon>Pseudomonadati</taxon>
        <taxon>Pseudomonadota</taxon>
        <taxon>Betaproteobacteria</taxon>
        <taxon>Burkholderiales</taxon>
        <taxon>Piscinibacterium</taxon>
    </lineage>
</organism>
<gene>
    <name evidence="1" type="ORF">ACFOEN_16190</name>
</gene>
<name>A0ABV7H5I2_9BURK</name>
<dbReference type="RefSeq" id="WP_377305714.1">
    <property type="nucleotide sequence ID" value="NZ_CP180191.1"/>
</dbReference>
<protein>
    <submittedName>
        <fullName evidence="1">Uncharacterized protein</fullName>
    </submittedName>
</protein>
<accession>A0ABV7H5I2</accession>
<dbReference type="Proteomes" id="UP001595556">
    <property type="component" value="Unassembled WGS sequence"/>
</dbReference>
<evidence type="ECO:0000313" key="2">
    <source>
        <dbReference type="Proteomes" id="UP001595556"/>
    </source>
</evidence>
<comment type="caution">
    <text evidence="1">The sequence shown here is derived from an EMBL/GenBank/DDBJ whole genome shotgun (WGS) entry which is preliminary data.</text>
</comment>
<proteinExistence type="predicted"/>
<sequence length="212" mass="22627">MTTKTLSTEDLSSVFERCTRSVSRRLVGLPAFGPLLREDLLGDPLVLATLPGEPGRAIGDAERFVIENVAQQLHDMTTRAWTDAVGAAVPASTSAGLALVEDSAPLVSPEECHQLAADIERISGGMSHSLARMYADVLAAANCVPRNDEAHVCPFTARAILGAVGVAWGRAIPQGAGLAMVLQHWKPWLAPRIIDAQRRVEQRLVSCLASVM</sequence>
<keyword evidence="2" id="KW-1185">Reference proteome</keyword>